<dbReference type="Proteomes" id="UP000295578">
    <property type="component" value="Unassembled WGS sequence"/>
</dbReference>
<evidence type="ECO:0000256" key="1">
    <source>
        <dbReference type="SAM" id="MobiDB-lite"/>
    </source>
</evidence>
<dbReference type="SUPFAM" id="SSF56112">
    <property type="entry name" value="Protein kinase-like (PK-like)"/>
    <property type="match status" value="1"/>
</dbReference>
<dbReference type="EMBL" id="SMKY01000572">
    <property type="protein sequence ID" value="TDD59354.1"/>
    <property type="molecule type" value="Genomic_DNA"/>
</dbReference>
<comment type="caution">
    <text evidence="3">The sequence shown here is derived from an EMBL/GenBank/DDBJ whole genome shotgun (WGS) entry which is preliminary data.</text>
</comment>
<dbReference type="AlphaFoldDB" id="A0A4R4ZN39"/>
<feature type="domain" description="Aminoglycoside phosphotransferase" evidence="2">
    <location>
        <begin position="65"/>
        <end position="230"/>
    </location>
</feature>
<keyword evidence="4" id="KW-1185">Reference proteome</keyword>
<feature type="compositionally biased region" description="Polar residues" evidence="1">
    <location>
        <begin position="17"/>
        <end position="27"/>
    </location>
</feature>
<reference evidence="3 4" key="1">
    <citation type="submission" date="2019-03" db="EMBL/GenBank/DDBJ databases">
        <title>Draft genome sequences of novel Actinobacteria.</title>
        <authorList>
            <person name="Sahin N."/>
            <person name="Ay H."/>
            <person name="Saygin H."/>
        </authorList>
    </citation>
    <scope>NUCLEOTIDE SEQUENCE [LARGE SCALE GENOMIC DNA]</scope>
    <source>
        <strain evidence="3 4">DSM 45941</strain>
    </source>
</reference>
<dbReference type="InterPro" id="IPR002575">
    <property type="entry name" value="Aminoglycoside_PTrfase"/>
</dbReference>
<dbReference type="Pfam" id="PF01636">
    <property type="entry name" value="APH"/>
    <property type="match status" value="1"/>
</dbReference>
<dbReference type="InterPro" id="IPR011009">
    <property type="entry name" value="Kinase-like_dom_sf"/>
</dbReference>
<evidence type="ECO:0000313" key="3">
    <source>
        <dbReference type="EMBL" id="TDD59354.1"/>
    </source>
</evidence>
<feature type="region of interest" description="Disordered" evidence="1">
    <location>
        <begin position="16"/>
        <end position="36"/>
    </location>
</feature>
<organism evidence="3 4">
    <name type="scientific">Actinomadura darangshiensis</name>
    <dbReference type="NCBI Taxonomy" id="705336"/>
    <lineage>
        <taxon>Bacteria</taxon>
        <taxon>Bacillati</taxon>
        <taxon>Actinomycetota</taxon>
        <taxon>Actinomycetes</taxon>
        <taxon>Streptosporangiales</taxon>
        <taxon>Thermomonosporaceae</taxon>
        <taxon>Actinomadura</taxon>
    </lineage>
</organism>
<proteinExistence type="predicted"/>
<dbReference type="RefSeq" id="WP_132206477.1">
    <property type="nucleotide sequence ID" value="NZ_SMKY01000572.1"/>
</dbReference>
<keyword evidence="3" id="KW-0808">Transferase</keyword>
<accession>A0A4R4ZN39</accession>
<sequence>MSGPIAVQAIDIPRRTLAQTGTPATSSRYRRRTPKMRDTAALPPDLRRWVALHLPGVITAIDASWERDNSQVWRLGGDTAAYVKLSPSSASYARETHAYRHATALGPDQAPRMLAADPTLRAILTTALAGSIVRDQPFSPTAEARVHELAGRLLRRWHNHPEPASPRARQTLMGSMTDQATEAAVCLDKLGDQLDDDQLALVNDVAIQLPSLVADLPLVYRHGDYSPRNWRRFLVSVATRFLEGSCCARTSSYAR</sequence>
<gene>
    <name evidence="3" type="ORF">E1293_46480</name>
</gene>
<evidence type="ECO:0000259" key="2">
    <source>
        <dbReference type="Pfam" id="PF01636"/>
    </source>
</evidence>
<protein>
    <submittedName>
        <fullName evidence="3">Aminoglycoside phosphotransferase family protein</fullName>
    </submittedName>
</protein>
<dbReference type="GO" id="GO:0016740">
    <property type="term" value="F:transferase activity"/>
    <property type="evidence" value="ECO:0007669"/>
    <property type="project" value="UniProtKB-KW"/>
</dbReference>
<dbReference type="OrthoDB" id="21342at2"/>
<name>A0A4R4ZN39_9ACTN</name>
<evidence type="ECO:0000313" key="4">
    <source>
        <dbReference type="Proteomes" id="UP000295578"/>
    </source>
</evidence>